<keyword evidence="1" id="KW-0812">Transmembrane</keyword>
<dbReference type="Pfam" id="PF10277">
    <property type="entry name" value="Frag1"/>
    <property type="match status" value="1"/>
</dbReference>
<feature type="transmembrane region" description="Helical" evidence="1">
    <location>
        <begin position="211"/>
        <end position="237"/>
    </location>
</feature>
<evidence type="ECO:0000313" key="4">
    <source>
        <dbReference type="Proteomes" id="UP001432322"/>
    </source>
</evidence>
<sequence length="249" mass="28085">MGIFTIEPAPWPAKSPTWYLPTKWLSILTAFLPAIACYFCIASTLILQRDVISNYTLSNCPGVRSSLPPISYSIGVWEPQKLVWIFALMVHIPPRIMLTRMVPQIWLPGLGQYIQTTAAIVEMLGLICVTVFTVDSIIGFHAHAGFFVIWWAAAMWGMGIMIHLQRLTGLKDKDPFIRKTWWLKIGITATFFIVSAMACTFYPISQIYCSIPAFTIFCICEYSVVGLNAAFWGVALYEFGREFEGFLVT</sequence>
<keyword evidence="4" id="KW-1185">Reference proteome</keyword>
<gene>
    <name evidence="3" type="ORF">PFISCL1PPCAC_13820</name>
</gene>
<dbReference type="GO" id="GO:0005789">
    <property type="term" value="C:endoplasmic reticulum membrane"/>
    <property type="evidence" value="ECO:0007669"/>
    <property type="project" value="TreeGrafter"/>
</dbReference>
<comment type="caution">
    <text evidence="3">The sequence shown here is derived from an EMBL/GenBank/DDBJ whole genome shotgun (WGS) entry which is preliminary data.</text>
</comment>
<dbReference type="PANTHER" id="PTHR12892">
    <property type="entry name" value="FGF RECEPTOR ACTIVATING PROTEIN 1"/>
    <property type="match status" value="1"/>
</dbReference>
<dbReference type="GO" id="GO:0006506">
    <property type="term" value="P:GPI anchor biosynthetic process"/>
    <property type="evidence" value="ECO:0007669"/>
    <property type="project" value="TreeGrafter"/>
</dbReference>
<evidence type="ECO:0000256" key="1">
    <source>
        <dbReference type="SAM" id="Phobius"/>
    </source>
</evidence>
<feature type="transmembrane region" description="Helical" evidence="1">
    <location>
        <begin position="185"/>
        <end position="205"/>
    </location>
</feature>
<keyword evidence="1" id="KW-1133">Transmembrane helix</keyword>
<proteinExistence type="predicted"/>
<dbReference type="AlphaFoldDB" id="A0AAV5VVY7"/>
<evidence type="ECO:0000313" key="3">
    <source>
        <dbReference type="EMBL" id="GMT22523.1"/>
    </source>
</evidence>
<keyword evidence="1" id="KW-0472">Membrane</keyword>
<dbReference type="EMBL" id="BTSY01000004">
    <property type="protein sequence ID" value="GMT22523.1"/>
    <property type="molecule type" value="Genomic_DNA"/>
</dbReference>
<evidence type="ECO:0000259" key="2">
    <source>
        <dbReference type="Pfam" id="PF10277"/>
    </source>
</evidence>
<dbReference type="GO" id="GO:0000139">
    <property type="term" value="C:Golgi membrane"/>
    <property type="evidence" value="ECO:0007669"/>
    <property type="project" value="InterPro"/>
</dbReference>
<protein>
    <recommendedName>
        <fullName evidence="2">CWH43-like N-terminal domain-containing protein</fullName>
    </recommendedName>
</protein>
<dbReference type="InterPro" id="IPR039545">
    <property type="entry name" value="PGAP2"/>
</dbReference>
<organism evidence="3 4">
    <name type="scientific">Pristionchus fissidentatus</name>
    <dbReference type="NCBI Taxonomy" id="1538716"/>
    <lineage>
        <taxon>Eukaryota</taxon>
        <taxon>Metazoa</taxon>
        <taxon>Ecdysozoa</taxon>
        <taxon>Nematoda</taxon>
        <taxon>Chromadorea</taxon>
        <taxon>Rhabditida</taxon>
        <taxon>Rhabditina</taxon>
        <taxon>Diplogasteromorpha</taxon>
        <taxon>Diplogasteroidea</taxon>
        <taxon>Neodiplogasteridae</taxon>
        <taxon>Pristionchus</taxon>
    </lineage>
</organism>
<dbReference type="PANTHER" id="PTHR12892:SF15">
    <property type="entry name" value="POST-GPI ATTACHMENT TO PROTEINS FACTOR 2-LIKE"/>
    <property type="match status" value="1"/>
</dbReference>
<reference evidence="3" key="1">
    <citation type="submission" date="2023-10" db="EMBL/GenBank/DDBJ databases">
        <title>Genome assembly of Pristionchus species.</title>
        <authorList>
            <person name="Yoshida K."/>
            <person name="Sommer R.J."/>
        </authorList>
    </citation>
    <scope>NUCLEOTIDE SEQUENCE</scope>
    <source>
        <strain evidence="3">RS5133</strain>
    </source>
</reference>
<name>A0AAV5VVY7_9BILA</name>
<dbReference type="InterPro" id="IPR019402">
    <property type="entry name" value="CWH43_N"/>
</dbReference>
<dbReference type="Proteomes" id="UP001432322">
    <property type="component" value="Unassembled WGS sequence"/>
</dbReference>
<feature type="non-terminal residue" evidence="3">
    <location>
        <position position="249"/>
    </location>
</feature>
<feature type="domain" description="CWH43-like N-terminal" evidence="2">
    <location>
        <begin position="23"/>
        <end position="240"/>
    </location>
</feature>
<accession>A0AAV5VVY7</accession>
<feature type="transmembrane region" description="Helical" evidence="1">
    <location>
        <begin position="144"/>
        <end position="164"/>
    </location>
</feature>
<feature type="transmembrane region" description="Helical" evidence="1">
    <location>
        <begin position="24"/>
        <end position="47"/>
    </location>
</feature>